<sequence length="103" mass="10201">ASATPKAVLSNIGAAMNVGDVFADAIQSYQGRYHSHVKLDDNGKESGASAGAEGKQGGSPKSQKSSEESVSSKVSAHAAASAAAARGNLNASGMSRGEPDPEA</sequence>
<gene>
    <name evidence="2" type="ORF">Cvel_33757</name>
</gene>
<name>A0A0G4HZ04_9ALVE</name>
<accession>A0A0G4HZ04</accession>
<protein>
    <submittedName>
        <fullName evidence="2">Uncharacterized protein</fullName>
    </submittedName>
</protein>
<feature type="non-terminal residue" evidence="2">
    <location>
        <position position="1"/>
    </location>
</feature>
<dbReference type="EMBL" id="CDMZ01004445">
    <property type="protein sequence ID" value="CEM49765.1"/>
    <property type="molecule type" value="Genomic_DNA"/>
</dbReference>
<feature type="region of interest" description="Disordered" evidence="1">
    <location>
        <begin position="37"/>
        <end position="103"/>
    </location>
</feature>
<dbReference type="VEuPathDB" id="CryptoDB:Cvel_33757"/>
<proteinExistence type="predicted"/>
<feature type="compositionally biased region" description="Low complexity" evidence="1">
    <location>
        <begin position="45"/>
        <end position="85"/>
    </location>
</feature>
<evidence type="ECO:0000256" key="1">
    <source>
        <dbReference type="SAM" id="MobiDB-lite"/>
    </source>
</evidence>
<reference evidence="2" key="1">
    <citation type="submission" date="2014-11" db="EMBL/GenBank/DDBJ databases">
        <authorList>
            <person name="Otto D Thomas"/>
            <person name="Naeem Raeece"/>
        </authorList>
    </citation>
    <scope>NUCLEOTIDE SEQUENCE</scope>
</reference>
<organism evidence="2">
    <name type="scientific">Chromera velia CCMP2878</name>
    <dbReference type="NCBI Taxonomy" id="1169474"/>
    <lineage>
        <taxon>Eukaryota</taxon>
        <taxon>Sar</taxon>
        <taxon>Alveolata</taxon>
        <taxon>Colpodellida</taxon>
        <taxon>Chromeraceae</taxon>
        <taxon>Chromera</taxon>
    </lineage>
</organism>
<evidence type="ECO:0000313" key="2">
    <source>
        <dbReference type="EMBL" id="CEM49765.1"/>
    </source>
</evidence>
<dbReference type="AlphaFoldDB" id="A0A0G4HZ04"/>